<reference evidence="1 2" key="1">
    <citation type="submission" date="2012-09" db="EMBL/GenBank/DDBJ databases">
        <title>Draft Genome Sequences of 6 Strains from Genus Thauera.</title>
        <authorList>
            <person name="Liu B."/>
            <person name="Shapleigh J.P."/>
            <person name="Frostegard A.H."/>
        </authorList>
    </citation>
    <scope>NUCLEOTIDE SEQUENCE [LARGE SCALE GENOMIC DNA]</scope>
    <source>
        <strain evidence="1 2">B4P</strain>
    </source>
</reference>
<protein>
    <recommendedName>
        <fullName evidence="3">DUF2442 domain-containing protein</fullName>
    </recommendedName>
</protein>
<dbReference type="Pfam" id="PF10387">
    <property type="entry name" value="DUF2442"/>
    <property type="match status" value="1"/>
</dbReference>
<evidence type="ECO:0000313" key="1">
    <source>
        <dbReference type="EMBL" id="ENO97572.1"/>
    </source>
</evidence>
<dbReference type="EMBL" id="AMXF01000041">
    <property type="protein sequence ID" value="ENO97572.1"/>
    <property type="molecule type" value="Genomic_DNA"/>
</dbReference>
<organism evidence="1 2">
    <name type="scientific">Thauera phenylacetica B4P</name>
    <dbReference type="NCBI Taxonomy" id="1234382"/>
    <lineage>
        <taxon>Bacteria</taxon>
        <taxon>Pseudomonadati</taxon>
        <taxon>Pseudomonadota</taxon>
        <taxon>Betaproteobacteria</taxon>
        <taxon>Rhodocyclales</taxon>
        <taxon>Zoogloeaceae</taxon>
        <taxon>Thauera</taxon>
    </lineage>
</organism>
<evidence type="ECO:0008006" key="3">
    <source>
        <dbReference type="Google" id="ProtNLM"/>
    </source>
</evidence>
<name>N6ZSV1_9RHOO</name>
<dbReference type="Gene3D" id="3.30.2020.10">
    <property type="entry name" value="NE0471-like N-terminal domain"/>
    <property type="match status" value="1"/>
</dbReference>
<proteinExistence type="predicted"/>
<sequence>MIKLVHIEPASDFQLRLRFSDGRRGVFEGRTLLQCAGPLLEALRDPAYFGRAFIDAGALCWPNGLGLSPARVREQCSIEAAETFR</sequence>
<dbReference type="InterPro" id="IPR036782">
    <property type="entry name" value="NE0471-like_N"/>
</dbReference>
<dbReference type="SUPFAM" id="SSF143880">
    <property type="entry name" value="NE0471 N-terminal domain-like"/>
    <property type="match status" value="1"/>
</dbReference>
<dbReference type="RefSeq" id="WP_004360143.1">
    <property type="nucleotide sequence ID" value="NZ_AMXF01000041.1"/>
</dbReference>
<gene>
    <name evidence="1" type="ORF">C667_08213</name>
</gene>
<accession>N6ZSV1</accession>
<dbReference type="InterPro" id="IPR018841">
    <property type="entry name" value="DUF2442"/>
</dbReference>
<dbReference type="AlphaFoldDB" id="N6ZSV1"/>
<evidence type="ECO:0000313" key="2">
    <source>
        <dbReference type="Proteomes" id="UP000013047"/>
    </source>
</evidence>
<comment type="caution">
    <text evidence="1">The sequence shown here is derived from an EMBL/GenBank/DDBJ whole genome shotgun (WGS) entry which is preliminary data.</text>
</comment>
<keyword evidence="2" id="KW-1185">Reference proteome</keyword>
<dbReference type="OrthoDB" id="3233810at2"/>
<dbReference type="Proteomes" id="UP000013047">
    <property type="component" value="Unassembled WGS sequence"/>
</dbReference>